<comment type="caution">
    <text evidence="6">The sequence shown here is derived from an EMBL/GenBank/DDBJ whole genome shotgun (WGS) entry which is preliminary data.</text>
</comment>
<dbReference type="AlphaFoldDB" id="A0A171KS80"/>
<dbReference type="NCBIfam" id="TIGR01729">
    <property type="entry name" value="taurine_ABC_bnd"/>
    <property type="match status" value="1"/>
</dbReference>
<gene>
    <name evidence="6" type="ORF">AAV32_09130</name>
</gene>
<evidence type="ECO:0000256" key="1">
    <source>
        <dbReference type="ARBA" id="ARBA00004418"/>
    </source>
</evidence>
<evidence type="ECO:0000256" key="4">
    <source>
        <dbReference type="SAM" id="SignalP"/>
    </source>
</evidence>
<dbReference type="InterPro" id="IPR010068">
    <property type="entry name" value="Peri-bd_TauA"/>
</dbReference>
<feature type="domain" description="Solute-binding protein family 3/N-terminal" evidence="5">
    <location>
        <begin position="30"/>
        <end position="268"/>
    </location>
</feature>
<protein>
    <submittedName>
        <fullName evidence="6">Taurine ABC transporter substrate-binding protein</fullName>
    </submittedName>
</protein>
<dbReference type="RefSeq" id="WP_068370623.1">
    <property type="nucleotide sequence ID" value="NZ_LBNE01000005.1"/>
</dbReference>
<evidence type="ECO:0000256" key="2">
    <source>
        <dbReference type="ARBA" id="ARBA00010742"/>
    </source>
</evidence>
<dbReference type="STRING" id="206506.AAV32_09130"/>
<dbReference type="PANTHER" id="PTHR30024">
    <property type="entry name" value="ALIPHATIC SULFONATES-BINDING PROTEIN-RELATED"/>
    <property type="match status" value="1"/>
</dbReference>
<dbReference type="GO" id="GO:0042597">
    <property type="term" value="C:periplasmic space"/>
    <property type="evidence" value="ECO:0007669"/>
    <property type="project" value="UniProtKB-SubCell"/>
</dbReference>
<dbReference type="GO" id="GO:0042918">
    <property type="term" value="P:alkanesulfonate transmembrane transport"/>
    <property type="evidence" value="ECO:0007669"/>
    <property type="project" value="TreeGrafter"/>
</dbReference>
<evidence type="ECO:0000259" key="5">
    <source>
        <dbReference type="SMART" id="SM00062"/>
    </source>
</evidence>
<proteinExistence type="inferred from homology"/>
<dbReference type="EMBL" id="LBNE01000005">
    <property type="protein sequence ID" value="KKO71747.1"/>
    <property type="molecule type" value="Genomic_DNA"/>
</dbReference>
<dbReference type="Gene3D" id="3.40.190.10">
    <property type="entry name" value="Periplasmic binding protein-like II"/>
    <property type="match status" value="2"/>
</dbReference>
<sequence>MSGFRRWVLPLAVLAGFSVVAGTASAQQKEVVIGYQDMIVPWRYAQETGELEARTGYKVIYRKIGSGAEVVRALASGAIDIGEAGSAPFAAALSQGVPLKIFWVLTNINDAEALVAREGSGVHSVADLRGHTIALPHASTTHFHTLVALEQAGVAARDVRILNLRPPEIQAAWTRGDIDATFIWDPVLQSVKQNGSVLLTSGQLAASTGKATFDALAVRDGFASKHDAFLAQFVQVLAGADADYREHRAQWTQDSAPVRAVAKWSGATPASVPASLALYAFVPPAEQATAQWLGGGKDGVVARSLAATAAFLKEQGTIGAVLPDYSTAVEPRWVEQAATAAPAPVAAAQARP</sequence>
<accession>A0A171KS80</accession>
<dbReference type="SUPFAM" id="SSF53850">
    <property type="entry name" value="Periplasmic binding protein-like II"/>
    <property type="match status" value="1"/>
</dbReference>
<evidence type="ECO:0000256" key="3">
    <source>
        <dbReference type="ARBA" id="ARBA00022729"/>
    </source>
</evidence>
<dbReference type="SMART" id="SM00062">
    <property type="entry name" value="PBPb"/>
    <property type="match status" value="1"/>
</dbReference>
<comment type="subcellular location">
    <subcellularLocation>
        <location evidence="1">Periplasm</location>
    </subcellularLocation>
</comment>
<name>A0A171KS80_9BURK</name>
<dbReference type="PATRIC" id="fig|206506.3.peg.1954"/>
<reference evidence="6 7" key="1">
    <citation type="submission" date="2015-04" db="EMBL/GenBank/DDBJ databases">
        <title>Genome sequence of Kerstersia gyiorum CG1.</title>
        <authorList>
            <person name="Greninger A.L."/>
            <person name="Kozyreva V."/>
            <person name="Chaturvedi V."/>
        </authorList>
    </citation>
    <scope>NUCLEOTIDE SEQUENCE [LARGE SCALE GENOMIC DNA]</scope>
    <source>
        <strain evidence="6 7">CG1</strain>
    </source>
</reference>
<feature type="signal peptide" evidence="4">
    <location>
        <begin position="1"/>
        <end position="26"/>
    </location>
</feature>
<comment type="similarity">
    <text evidence="2">Belongs to the bacterial solute-binding protein SsuA/TauA family.</text>
</comment>
<organism evidence="6 7">
    <name type="scientific">Kerstersia gyiorum</name>
    <dbReference type="NCBI Taxonomy" id="206506"/>
    <lineage>
        <taxon>Bacteria</taxon>
        <taxon>Pseudomonadati</taxon>
        <taxon>Pseudomonadota</taxon>
        <taxon>Betaproteobacteria</taxon>
        <taxon>Burkholderiales</taxon>
        <taxon>Alcaligenaceae</taxon>
        <taxon>Kerstersia</taxon>
    </lineage>
</organism>
<keyword evidence="3 4" id="KW-0732">Signal</keyword>
<dbReference type="PANTHER" id="PTHR30024:SF47">
    <property type="entry name" value="TAURINE-BINDING PERIPLASMIC PROTEIN"/>
    <property type="match status" value="1"/>
</dbReference>
<dbReference type="InterPro" id="IPR001638">
    <property type="entry name" value="Solute-binding_3/MltF_N"/>
</dbReference>
<dbReference type="Proteomes" id="UP000078084">
    <property type="component" value="Unassembled WGS sequence"/>
</dbReference>
<keyword evidence="7" id="KW-1185">Reference proteome</keyword>
<evidence type="ECO:0000313" key="6">
    <source>
        <dbReference type="EMBL" id="KKO71747.1"/>
    </source>
</evidence>
<dbReference type="Pfam" id="PF12974">
    <property type="entry name" value="Phosphonate-bd"/>
    <property type="match status" value="1"/>
</dbReference>
<feature type="chain" id="PRO_5007908697" evidence="4">
    <location>
        <begin position="27"/>
        <end position="352"/>
    </location>
</feature>
<evidence type="ECO:0000313" key="7">
    <source>
        <dbReference type="Proteomes" id="UP000078084"/>
    </source>
</evidence>